<evidence type="ECO:0000313" key="1">
    <source>
        <dbReference type="EMBL" id="CAB4159097.1"/>
    </source>
</evidence>
<gene>
    <name evidence="1" type="ORF">UFOVP706_56</name>
</gene>
<protein>
    <submittedName>
        <fullName evidence="1">Uncharacterized protein</fullName>
    </submittedName>
</protein>
<organism evidence="1">
    <name type="scientific">uncultured Caudovirales phage</name>
    <dbReference type="NCBI Taxonomy" id="2100421"/>
    <lineage>
        <taxon>Viruses</taxon>
        <taxon>Duplodnaviria</taxon>
        <taxon>Heunggongvirae</taxon>
        <taxon>Uroviricota</taxon>
        <taxon>Caudoviricetes</taxon>
        <taxon>Peduoviridae</taxon>
        <taxon>Maltschvirus</taxon>
        <taxon>Maltschvirus maltsch</taxon>
    </lineage>
</organism>
<proteinExistence type="predicted"/>
<dbReference type="EMBL" id="LR796682">
    <property type="protein sequence ID" value="CAB4159097.1"/>
    <property type="molecule type" value="Genomic_DNA"/>
</dbReference>
<sequence>MSIFDDPQILASLTEGQIKALRNYEQAQRAQMQADTARAQAHAHLTEREVRRLQATRELREFRRNRPVFGVNDLLAIADEPTHVLNLRSSTDRLLASIASADDLIANPD</sequence>
<reference evidence="1" key="1">
    <citation type="submission" date="2020-04" db="EMBL/GenBank/DDBJ databases">
        <authorList>
            <person name="Chiriac C."/>
            <person name="Salcher M."/>
            <person name="Ghai R."/>
            <person name="Kavagutti S V."/>
        </authorList>
    </citation>
    <scope>NUCLEOTIDE SEQUENCE</scope>
</reference>
<accession>A0A6J5NJV3</accession>
<name>A0A6J5NJV3_9CAUD</name>